<protein>
    <submittedName>
        <fullName evidence="2">Uncharacterized protein</fullName>
    </submittedName>
</protein>
<organism evidence="2 3">
    <name type="scientific">Glutamicibacter mishrai</name>
    <dbReference type="NCBI Taxonomy" id="1775880"/>
    <lineage>
        <taxon>Bacteria</taxon>
        <taxon>Bacillati</taxon>
        <taxon>Actinomycetota</taxon>
        <taxon>Actinomycetes</taxon>
        <taxon>Micrococcales</taxon>
        <taxon>Micrococcaceae</taxon>
        <taxon>Glutamicibacter</taxon>
    </lineage>
</organism>
<evidence type="ECO:0000313" key="2">
    <source>
        <dbReference type="EMBL" id="QIV88407.1"/>
    </source>
</evidence>
<reference evidence="2 3" key="1">
    <citation type="submission" date="2018-09" db="EMBL/GenBank/DDBJ databases">
        <title>Glutamicibacter mishrai S5-52T (LMG 29155T = KCTC 39846T).</title>
        <authorList>
            <person name="Das S.K."/>
        </authorList>
    </citation>
    <scope>NUCLEOTIDE SEQUENCE [LARGE SCALE GENOMIC DNA]</scope>
    <source>
        <strain evidence="2 3">S5-52</strain>
    </source>
</reference>
<sequence length="175" mass="18433">MASLLLTGCGQGTDPGANKSSDSQSSNAAQPSDNQSENAVDQETLLETNDQLSTQLGDAYVQGWIKDGKLHVSTTSEGKLSAIKEAGAEGHVVPYSNKELRSAISEIMKWQSQQQNPINSSIHAYTLNPETGGITLSVDKSQIDAITKLIEKDKPIGDIPVDLKPSGGIATPANS</sequence>
<feature type="region of interest" description="Disordered" evidence="1">
    <location>
        <begin position="1"/>
        <end position="51"/>
    </location>
</feature>
<evidence type="ECO:0000256" key="1">
    <source>
        <dbReference type="SAM" id="MobiDB-lite"/>
    </source>
</evidence>
<accession>A0A6H0SR05</accession>
<gene>
    <name evidence="2" type="ORF">D3791_15600</name>
</gene>
<feature type="compositionally biased region" description="Polar residues" evidence="1">
    <location>
        <begin position="18"/>
        <end position="51"/>
    </location>
</feature>
<dbReference type="AlphaFoldDB" id="A0A6H0SR05"/>
<proteinExistence type="predicted"/>
<dbReference type="Proteomes" id="UP000502331">
    <property type="component" value="Chromosome"/>
</dbReference>
<dbReference type="EMBL" id="CP032549">
    <property type="protein sequence ID" value="QIV88407.1"/>
    <property type="molecule type" value="Genomic_DNA"/>
</dbReference>
<keyword evidence="3" id="KW-1185">Reference proteome</keyword>
<name>A0A6H0SR05_9MICC</name>
<evidence type="ECO:0000313" key="3">
    <source>
        <dbReference type="Proteomes" id="UP000502331"/>
    </source>
</evidence>